<keyword evidence="1" id="KW-0812">Transmembrane</keyword>
<name>A0AB74TT82_9LACT</name>
<gene>
    <name evidence="2" type="ORF">VUQ08_00230</name>
</gene>
<evidence type="ECO:0008006" key="3">
    <source>
        <dbReference type="Google" id="ProtNLM"/>
    </source>
</evidence>
<evidence type="ECO:0000313" key="2">
    <source>
        <dbReference type="EMBL" id="XBC46076.1"/>
    </source>
</evidence>
<proteinExistence type="predicted"/>
<dbReference type="AlphaFoldDB" id="A0AB74TT82"/>
<protein>
    <recommendedName>
        <fullName evidence="3">DUF4044 domain-containing protein</fullName>
    </recommendedName>
</protein>
<organism evidence="2">
    <name type="scientific">Dolosigranulum savutiense</name>
    <dbReference type="NCBI Taxonomy" id="3110288"/>
    <lineage>
        <taxon>Bacteria</taxon>
        <taxon>Bacillati</taxon>
        <taxon>Bacillota</taxon>
        <taxon>Bacilli</taxon>
        <taxon>Lactobacillales</taxon>
        <taxon>Carnobacteriaceae</taxon>
        <taxon>Dolosigranulum</taxon>
    </lineage>
</organism>
<reference evidence="2" key="1">
    <citation type="submission" date="2023-12" db="EMBL/GenBank/DDBJ databases">
        <title>Dolosigranulum savutii sp. nov. isolated from human upper respiratory samples collected in Botswana.</title>
        <authorList>
            <person name="Kelly M.S."/>
        </authorList>
    </citation>
    <scope>NUCLEOTIDE SEQUENCE</scope>
    <source>
        <strain evidence="2">MSK433</strain>
    </source>
</reference>
<keyword evidence="1" id="KW-1133">Transmembrane helix</keyword>
<dbReference type="RefSeq" id="WP_004636043.1">
    <property type="nucleotide sequence ID" value="NZ_CP142433.1"/>
</dbReference>
<keyword evidence="1" id="KW-0472">Membrane</keyword>
<sequence length="42" mass="4770">MSRKNKNRKNKGNTSLLVKIFIIVVSILMLVPLLSSLIVQIF</sequence>
<dbReference type="EMBL" id="CP142433">
    <property type="protein sequence ID" value="XBC46076.1"/>
    <property type="molecule type" value="Genomic_DNA"/>
</dbReference>
<feature type="transmembrane region" description="Helical" evidence="1">
    <location>
        <begin position="20"/>
        <end position="41"/>
    </location>
</feature>
<evidence type="ECO:0000256" key="1">
    <source>
        <dbReference type="SAM" id="Phobius"/>
    </source>
</evidence>
<accession>A0AB74TT82</accession>